<evidence type="ECO:0000313" key="4">
    <source>
        <dbReference type="Proteomes" id="UP000186950"/>
    </source>
</evidence>
<evidence type="ECO:0000256" key="1">
    <source>
        <dbReference type="SAM" id="Phobius"/>
    </source>
</evidence>
<feature type="transmembrane region" description="Helical" evidence="1">
    <location>
        <begin position="7"/>
        <end position="27"/>
    </location>
</feature>
<evidence type="ECO:0008006" key="6">
    <source>
        <dbReference type="Google" id="ProtNLM"/>
    </source>
</evidence>
<keyword evidence="3" id="KW-0614">Plasmid</keyword>
<dbReference type="KEGG" id="ssph:SPSPH_047060"/>
<evidence type="ECO:0000313" key="2">
    <source>
        <dbReference type="EMBL" id="CVK21661.1"/>
    </source>
</evidence>
<name>A0A1U7MAA9_9FIRM</name>
<evidence type="ECO:0000313" key="5">
    <source>
        <dbReference type="Proteomes" id="UP000245702"/>
    </source>
</evidence>
<dbReference type="EMBL" id="FCOW01000042">
    <property type="protein sequence ID" value="CVK21661.1"/>
    <property type="molecule type" value="Genomic_DNA"/>
</dbReference>
<accession>A0A1U7MAA9</accession>
<keyword evidence="1" id="KW-0812">Transmembrane</keyword>
<gene>
    <name evidence="3" type="ORF">SPSPH_047060</name>
    <name evidence="2" type="ORF">SSPH_04356</name>
</gene>
<dbReference type="Proteomes" id="UP000245702">
    <property type="component" value="Unassembled WGS sequence"/>
</dbReference>
<proteinExistence type="predicted"/>
<dbReference type="RefSeq" id="WP_075758176.1">
    <property type="nucleotide sequence ID" value="NZ_CP146992.1"/>
</dbReference>
<reference evidence="2 5" key="1">
    <citation type="submission" date="2016-01" db="EMBL/GenBank/DDBJ databases">
        <authorList>
            <person name="Brown R."/>
        </authorList>
    </citation>
    <scope>NUCLEOTIDE SEQUENCE [LARGE SCALE GENOMIC DNA]</scope>
    <source>
        <strain evidence="2">Sporomusa sphaeroides DSM 2875</strain>
    </source>
</reference>
<keyword evidence="1" id="KW-0472">Membrane</keyword>
<dbReference type="AlphaFoldDB" id="A0A1U7MAA9"/>
<geneLocation type="plasmid" evidence="3 4">
    <name>pSSP59</name>
</geneLocation>
<dbReference type="EMBL" id="CP146992">
    <property type="protein sequence ID" value="WXA41894.1"/>
    <property type="molecule type" value="Genomic_DNA"/>
</dbReference>
<keyword evidence="1" id="KW-1133">Transmembrane helix</keyword>
<dbReference type="Proteomes" id="UP000186950">
    <property type="component" value="Plasmid pSSP59"/>
</dbReference>
<keyword evidence="5" id="KW-1185">Reference proteome</keyword>
<reference evidence="3" key="2">
    <citation type="submission" date="2024-03" db="EMBL/GenBank/DDBJ databases">
        <title>Complete genome sequence of Sporomusa sphaeroides DSM 2875T isolated from mud of the Leine river and Sporomusa ovata DSM 2662T isolated from sugar beet leaf silage.</title>
        <authorList>
            <person name="Boeer T."/>
            <person name="Lueschen A."/>
            <person name="Daniel R."/>
            <person name="Poehlein A."/>
        </authorList>
    </citation>
    <scope>NUCLEOTIDE SEQUENCE</scope>
    <source>
        <strain evidence="3">DSM 2875</strain>
        <plasmid evidence="3">pSSP59</plasmid>
    </source>
</reference>
<sequence length="117" mass="13274">MKSKGNTALIVLICILVIISISTVTFISPADHHRVKNNIYMDQLKLEAYAIDLALNRWYKSQGKEYPDNLTKLYDVNYIPKSIDINNFIYSVNMDDTYNLLIKTPSNGTIKSAGSKQ</sequence>
<organism evidence="3 4">
    <name type="scientific">Sporomusa sphaeroides DSM 2875</name>
    <dbReference type="NCBI Taxonomy" id="1337886"/>
    <lineage>
        <taxon>Bacteria</taxon>
        <taxon>Bacillati</taxon>
        <taxon>Bacillota</taxon>
        <taxon>Negativicutes</taxon>
        <taxon>Selenomonadales</taxon>
        <taxon>Sporomusaceae</taxon>
        <taxon>Sporomusa</taxon>
    </lineage>
</organism>
<protein>
    <recommendedName>
        <fullName evidence="6">Type II secretion system protein G</fullName>
    </recommendedName>
</protein>
<evidence type="ECO:0000313" key="3">
    <source>
        <dbReference type="EMBL" id="WXA41894.1"/>
    </source>
</evidence>